<dbReference type="Proteomes" id="UP000321938">
    <property type="component" value="Unassembled WGS sequence"/>
</dbReference>
<accession>A0A5C7BEC3</accession>
<dbReference type="STRING" id="1123037.GCA_000425305_00723"/>
<feature type="domain" description="SnoaL-like" evidence="1">
    <location>
        <begin position="9"/>
        <end position="109"/>
    </location>
</feature>
<comment type="caution">
    <text evidence="2">The sequence shown here is derived from an EMBL/GenBank/DDBJ whole genome shotgun (WGS) entry which is preliminary data.</text>
</comment>
<proteinExistence type="predicted"/>
<organism evidence="2 3">
    <name type="scientific">Psychroserpens burtonensis</name>
    <dbReference type="NCBI Taxonomy" id="49278"/>
    <lineage>
        <taxon>Bacteria</taxon>
        <taxon>Pseudomonadati</taxon>
        <taxon>Bacteroidota</taxon>
        <taxon>Flavobacteriia</taxon>
        <taxon>Flavobacteriales</taxon>
        <taxon>Flavobacteriaceae</taxon>
        <taxon>Psychroserpens</taxon>
    </lineage>
</organism>
<dbReference type="RefSeq" id="WP_028870964.1">
    <property type="nucleotide sequence ID" value="NZ_VOSB01000001.1"/>
</dbReference>
<dbReference type="InterPro" id="IPR032710">
    <property type="entry name" value="NTF2-like_dom_sf"/>
</dbReference>
<dbReference type="AlphaFoldDB" id="A0A5C7BEC3"/>
<dbReference type="EMBL" id="VOSB01000001">
    <property type="protein sequence ID" value="TXE20260.1"/>
    <property type="molecule type" value="Genomic_DNA"/>
</dbReference>
<dbReference type="SUPFAM" id="SSF54427">
    <property type="entry name" value="NTF2-like"/>
    <property type="match status" value="1"/>
</dbReference>
<reference evidence="2 3" key="1">
    <citation type="submission" date="2019-08" db="EMBL/GenBank/DDBJ databases">
        <title>Genome of Psychroserpens burtonensis ACAM 167.</title>
        <authorList>
            <person name="Bowman J.P."/>
        </authorList>
    </citation>
    <scope>NUCLEOTIDE SEQUENCE [LARGE SCALE GENOMIC DNA]</scope>
    <source>
        <strain evidence="2 3">ACAM 167</strain>
    </source>
</reference>
<protein>
    <submittedName>
        <fullName evidence="2">Nuclear transport factor 2 family protein</fullName>
    </submittedName>
</protein>
<keyword evidence="3" id="KW-1185">Reference proteome</keyword>
<evidence type="ECO:0000259" key="1">
    <source>
        <dbReference type="Pfam" id="PF12680"/>
    </source>
</evidence>
<sequence length="134" mass="15444">MSAKQIVKAFYDLDLAKDEGVVNYFHKDCELKWHSSKGYTKLDLHGLQDMLEGVKASFHSFKYRLSHLLEDGNTVTARYTIYVTSIERPKKEDALAHFISIWEVKDGKLYKGYEMSQLADDTPESLNSYAEIKV</sequence>
<dbReference type="Pfam" id="PF12680">
    <property type="entry name" value="SnoaL_2"/>
    <property type="match status" value="1"/>
</dbReference>
<dbReference type="Gene3D" id="3.10.450.50">
    <property type="match status" value="1"/>
</dbReference>
<evidence type="ECO:0000313" key="3">
    <source>
        <dbReference type="Proteomes" id="UP000321938"/>
    </source>
</evidence>
<dbReference type="InterPro" id="IPR037401">
    <property type="entry name" value="SnoaL-like"/>
</dbReference>
<dbReference type="OrthoDB" id="1452256at2"/>
<gene>
    <name evidence="2" type="ORF">ES692_00245</name>
</gene>
<name>A0A5C7BEC3_9FLAO</name>
<evidence type="ECO:0000313" key="2">
    <source>
        <dbReference type="EMBL" id="TXE20260.1"/>
    </source>
</evidence>